<evidence type="ECO:0000313" key="5">
    <source>
        <dbReference type="Proteomes" id="UP000015354"/>
    </source>
</evidence>
<comment type="caution">
    <text evidence="3">The sequence shown here is derived from an EMBL/GenBank/DDBJ whole genome shotgun (WGS) entry which is preliminary data.</text>
</comment>
<dbReference type="EMBL" id="ATMH01006379">
    <property type="protein sequence ID" value="EPY25984.1"/>
    <property type="molecule type" value="Genomic_DNA"/>
</dbReference>
<dbReference type="InterPro" id="IPR000073">
    <property type="entry name" value="AB_hydrolase_1"/>
</dbReference>
<dbReference type="PANTHER" id="PTHR12277:SF81">
    <property type="entry name" value="PROTEIN ABHD13"/>
    <property type="match status" value="1"/>
</dbReference>
<keyword evidence="1" id="KW-0472">Membrane</keyword>
<feature type="transmembrane region" description="Helical" evidence="1">
    <location>
        <begin position="6"/>
        <end position="29"/>
    </location>
</feature>
<reference evidence="3 5" key="1">
    <citation type="journal article" date="2013" name="PLoS ONE">
        <title>Predicting the Proteins of Angomonas deanei, Strigomonas culicis and Their Respective Endosymbionts Reveals New Aspects of the Trypanosomatidae Family.</title>
        <authorList>
            <person name="Motta M.C."/>
            <person name="Martins A.C."/>
            <person name="de Souza S.S."/>
            <person name="Catta-Preta C.M."/>
            <person name="Silva R."/>
            <person name="Klein C.C."/>
            <person name="de Almeida L.G."/>
            <person name="de Lima Cunha O."/>
            <person name="Ciapina L.P."/>
            <person name="Brocchi M."/>
            <person name="Colabardini A.C."/>
            <person name="de Araujo Lima B."/>
            <person name="Machado C.R."/>
            <person name="de Almeida Soares C.M."/>
            <person name="Probst C.M."/>
            <person name="de Menezes C.B."/>
            <person name="Thompson C.E."/>
            <person name="Bartholomeu D.C."/>
            <person name="Gradia D.F."/>
            <person name="Pavoni D.P."/>
            <person name="Grisard E.C."/>
            <person name="Fantinatti-Garboggini F."/>
            <person name="Marchini F.K."/>
            <person name="Rodrigues-Luiz G.F."/>
            <person name="Wagner G."/>
            <person name="Goldman G.H."/>
            <person name="Fietto J.L."/>
            <person name="Elias M.C."/>
            <person name="Goldman M.H."/>
            <person name="Sagot M.F."/>
            <person name="Pereira M."/>
            <person name="Stoco P.H."/>
            <person name="de Mendonca-Neto R.P."/>
            <person name="Teixeira S.M."/>
            <person name="Maciel T.E."/>
            <person name="de Oliveira Mendes T.A."/>
            <person name="Urmenyi T.P."/>
            <person name="de Souza W."/>
            <person name="Schenkman S."/>
            <person name="de Vasconcelos A.T."/>
        </authorList>
    </citation>
    <scope>NUCLEOTIDE SEQUENCE [LARGE SCALE GENOMIC DNA]</scope>
</reference>
<sequence length="399" mass="44203">MSAVSVAFWILFSLGILLLVLSAFLYYVGHRTRLDQNKMLYHPEVPSESRDVCESPVQLGIPNAEDISVFTADGFTLRGFMLWPDRPPLPEKVLEDGSASCAYSSKEPTTTAVTFGDHADVKGIASSNVVTRTLSRQGLSNVERGSGGSHGVSASEPVKDGRMPSFVLLYFHGNAGNVGHRLGLAQAFVERLGCAVFMVDYRGYGFSSEAVPNQQGLETDAEACLDYLWNDPRVPKDRIYVMGTSLGGAVAIHLASSVQYSRRIKAVIIENTFTSISDMTSSIGETLLEQYGGRFHRVLFWLFNHYVKPLVLQLRWRNVQAITAVHKPTLFLSGLRDELIPPSHMKQLFTKAQMMSDALVDPKPMRRLVEFPEGMHNNLPLMSGYFESIQAFVDTVSRS</sequence>
<accession>S9UB68</accession>
<protein>
    <submittedName>
        <fullName evidence="3">Bem46-like serine peptidase</fullName>
    </submittedName>
</protein>
<dbReference type="AlphaFoldDB" id="S9UB68"/>
<dbReference type="SUPFAM" id="SSF53474">
    <property type="entry name" value="alpha/beta-Hydrolases"/>
    <property type="match status" value="1"/>
</dbReference>
<dbReference type="PANTHER" id="PTHR12277">
    <property type="entry name" value="ALPHA/BETA HYDROLASE DOMAIN-CONTAINING PROTEIN"/>
    <property type="match status" value="1"/>
</dbReference>
<dbReference type="GO" id="GO:0008474">
    <property type="term" value="F:palmitoyl-(protein) hydrolase activity"/>
    <property type="evidence" value="ECO:0007669"/>
    <property type="project" value="TreeGrafter"/>
</dbReference>
<reference evidence="3" key="2">
    <citation type="submission" date="2013-03" db="EMBL/GenBank/DDBJ databases">
        <authorList>
            <person name="Motta M.C.M."/>
            <person name="Martins A.C.A."/>
            <person name="Preta C.M.C.C."/>
            <person name="Silva R."/>
            <person name="de Souza S.S."/>
            <person name="Klein C.C."/>
            <person name="de Almeida L.G.P."/>
            <person name="Cunha O.L."/>
            <person name="Colabardini A.C."/>
            <person name="Lima B.A."/>
            <person name="Machado C.R."/>
            <person name="Soares C.M.A."/>
            <person name="de Menezes C.B.A."/>
            <person name="Bartolomeu D.C."/>
            <person name="Grisard E.C."/>
            <person name="Fantinatti-Garboggini F."/>
            <person name="Rodrigues-Luiz G.F."/>
            <person name="Wagner G."/>
            <person name="Goldman G.H."/>
            <person name="Fietto J.L.R."/>
            <person name="Ciapina L.P."/>
            <person name="Brocchi M."/>
            <person name="Elias M.C."/>
            <person name="Goldman M.H.S."/>
            <person name="Sagot M.-F."/>
            <person name="Pereira M."/>
            <person name="Stoco P.H."/>
            <person name="Teixeira S.M.R."/>
            <person name="de Mendonca-Neto R.P."/>
            <person name="Maciel T.E.F."/>
            <person name="Mendes T.A.O."/>
            <person name="Urmenyi T.P."/>
            <person name="Teixeira M.M.G."/>
            <person name="de Camargo E.F.P."/>
            <person name="de Sousa W."/>
            <person name="Schenkman S."/>
            <person name="de Vasconcelos A.T.R."/>
        </authorList>
    </citation>
    <scope>NUCLEOTIDE SEQUENCE</scope>
</reference>
<organism evidence="3 5">
    <name type="scientific">Strigomonas culicis</name>
    <dbReference type="NCBI Taxonomy" id="28005"/>
    <lineage>
        <taxon>Eukaryota</taxon>
        <taxon>Discoba</taxon>
        <taxon>Euglenozoa</taxon>
        <taxon>Kinetoplastea</taxon>
        <taxon>Metakinetoplastina</taxon>
        <taxon>Trypanosomatida</taxon>
        <taxon>Trypanosomatidae</taxon>
        <taxon>Strigomonadinae</taxon>
        <taxon>Strigomonas</taxon>
    </lineage>
</organism>
<dbReference type="Gene3D" id="3.40.50.1820">
    <property type="entry name" value="alpha/beta hydrolase"/>
    <property type="match status" value="1"/>
</dbReference>
<evidence type="ECO:0000256" key="1">
    <source>
        <dbReference type="SAM" id="Phobius"/>
    </source>
</evidence>
<evidence type="ECO:0000259" key="2">
    <source>
        <dbReference type="Pfam" id="PF00561"/>
    </source>
</evidence>
<evidence type="ECO:0000313" key="4">
    <source>
        <dbReference type="EMBL" id="EPY37014.1"/>
    </source>
</evidence>
<feature type="domain" description="AB hydrolase-1" evidence="2">
    <location>
        <begin position="167"/>
        <end position="289"/>
    </location>
</feature>
<evidence type="ECO:0000313" key="3">
    <source>
        <dbReference type="EMBL" id="EPY25984.1"/>
    </source>
</evidence>
<dbReference type="OrthoDB" id="10249433at2759"/>
<keyword evidence="5" id="KW-1185">Reference proteome</keyword>
<dbReference type="Proteomes" id="UP000015354">
    <property type="component" value="Unassembled WGS sequence"/>
</dbReference>
<proteinExistence type="predicted"/>
<dbReference type="InterPro" id="IPR029058">
    <property type="entry name" value="AB_hydrolase_fold"/>
</dbReference>
<dbReference type="Pfam" id="PF00561">
    <property type="entry name" value="Abhydrolase_1"/>
    <property type="match status" value="1"/>
</dbReference>
<dbReference type="EMBL" id="ATMH01000284">
    <property type="protein sequence ID" value="EPY37014.1"/>
    <property type="molecule type" value="Genomic_DNA"/>
</dbReference>
<dbReference type="GO" id="GO:0016020">
    <property type="term" value="C:membrane"/>
    <property type="evidence" value="ECO:0007669"/>
    <property type="project" value="TreeGrafter"/>
</dbReference>
<keyword evidence="1" id="KW-1133">Transmembrane helix</keyword>
<gene>
    <name evidence="4" type="ORF">STCU_00284</name>
    <name evidence="3" type="ORF">STCU_06379</name>
</gene>
<keyword evidence="1" id="KW-0812">Transmembrane</keyword>
<name>S9UB68_9TRYP</name>